<sequence>MPSIPSATRRAGALLLAAVASLAAAGLTTAAPREAGPARCEIRLDRTGGSVTLTALAHADKRMAGRYSLRVPGAGTDIRQGGPFEAAPGRTTTLGTVSLSLSGGSARADLDLDVEGETLSCSQRIGDGI</sequence>
<protein>
    <recommendedName>
        <fullName evidence="2">CsgH-like domain-containing protein</fullName>
    </recommendedName>
</protein>
<evidence type="ECO:0000259" key="2">
    <source>
        <dbReference type="Pfam" id="PF21112"/>
    </source>
</evidence>
<comment type="caution">
    <text evidence="3">The sequence shown here is derived from an EMBL/GenBank/DDBJ whole genome shotgun (WGS) entry which is preliminary data.</text>
</comment>
<dbReference type="AlphaFoldDB" id="A0A7W6BZU5"/>
<accession>A0A7W6BZU5</accession>
<dbReference type="InterPro" id="IPR047726">
    <property type="entry name" value="CsgH_dom"/>
</dbReference>
<feature type="signal peptide" evidence="1">
    <location>
        <begin position="1"/>
        <end position="30"/>
    </location>
</feature>
<organism evidence="3 4">
    <name type="scientific">Aureimonas phyllosphaerae</name>
    <dbReference type="NCBI Taxonomy" id="1166078"/>
    <lineage>
        <taxon>Bacteria</taxon>
        <taxon>Pseudomonadati</taxon>
        <taxon>Pseudomonadota</taxon>
        <taxon>Alphaproteobacteria</taxon>
        <taxon>Hyphomicrobiales</taxon>
        <taxon>Aurantimonadaceae</taxon>
        <taxon>Aureimonas</taxon>
    </lineage>
</organism>
<reference evidence="3 4" key="1">
    <citation type="submission" date="2020-08" db="EMBL/GenBank/DDBJ databases">
        <title>Genomic Encyclopedia of Type Strains, Phase IV (KMG-IV): sequencing the most valuable type-strain genomes for metagenomic binning, comparative biology and taxonomic classification.</title>
        <authorList>
            <person name="Goeker M."/>
        </authorList>
    </citation>
    <scope>NUCLEOTIDE SEQUENCE [LARGE SCALE GENOMIC DNA]</scope>
    <source>
        <strain evidence="3 4">DSM 25024</strain>
    </source>
</reference>
<dbReference type="Gene3D" id="2.60.40.2420">
    <property type="match status" value="1"/>
</dbReference>
<dbReference type="Pfam" id="PF21112">
    <property type="entry name" value="CsgH"/>
    <property type="match status" value="1"/>
</dbReference>
<keyword evidence="1" id="KW-0732">Signal</keyword>
<dbReference type="EMBL" id="JACIDO010000012">
    <property type="protein sequence ID" value="MBB3937810.1"/>
    <property type="molecule type" value="Genomic_DNA"/>
</dbReference>
<keyword evidence="4" id="KW-1185">Reference proteome</keyword>
<evidence type="ECO:0000313" key="3">
    <source>
        <dbReference type="EMBL" id="MBB3937810.1"/>
    </source>
</evidence>
<feature type="chain" id="PRO_5030580263" description="CsgH-like domain-containing protein" evidence="1">
    <location>
        <begin position="31"/>
        <end position="129"/>
    </location>
</feature>
<proteinExistence type="predicted"/>
<name>A0A7W6BZU5_9HYPH</name>
<dbReference type="NCBIfam" id="NF041112">
    <property type="entry name" value="chap_CsgH_alph"/>
    <property type="match status" value="1"/>
</dbReference>
<evidence type="ECO:0000256" key="1">
    <source>
        <dbReference type="SAM" id="SignalP"/>
    </source>
</evidence>
<evidence type="ECO:0000313" key="4">
    <source>
        <dbReference type="Proteomes" id="UP000531216"/>
    </source>
</evidence>
<dbReference type="Proteomes" id="UP000531216">
    <property type="component" value="Unassembled WGS sequence"/>
</dbReference>
<dbReference type="InterPro" id="IPR048632">
    <property type="entry name" value="CsgH-like"/>
</dbReference>
<dbReference type="RefSeq" id="WP_090965585.1">
    <property type="nucleotide sequence ID" value="NZ_FOOA01000019.1"/>
</dbReference>
<dbReference type="OrthoDB" id="7916642at2"/>
<dbReference type="InterPro" id="IPR053722">
    <property type="entry name" value="Curli_assembly_CsgC/AgfC"/>
</dbReference>
<feature type="domain" description="CsgH-like" evidence="2">
    <location>
        <begin position="39"/>
        <end position="121"/>
    </location>
</feature>
<gene>
    <name evidence="3" type="ORF">GGR05_003979</name>
</gene>